<feature type="transmembrane region" description="Helical" evidence="7">
    <location>
        <begin position="172"/>
        <end position="193"/>
    </location>
</feature>
<proteinExistence type="inferred from homology"/>
<name>A0A6J4LGW7_9BACT</name>
<evidence type="ECO:0000256" key="4">
    <source>
        <dbReference type="ARBA" id="ARBA00022989"/>
    </source>
</evidence>
<comment type="subcellular location">
    <subcellularLocation>
        <location evidence="1">Cell membrane</location>
        <topology evidence="1">Multi-pass membrane protein</topology>
    </subcellularLocation>
    <subcellularLocation>
        <location evidence="6">Membrane</location>
        <topology evidence="6">Multi-pass membrane protein</topology>
    </subcellularLocation>
</comment>
<dbReference type="Pfam" id="PF01618">
    <property type="entry name" value="MotA_ExbB"/>
    <property type="match status" value="1"/>
</dbReference>
<evidence type="ECO:0000256" key="1">
    <source>
        <dbReference type="ARBA" id="ARBA00004651"/>
    </source>
</evidence>
<keyword evidence="5 7" id="KW-0472">Membrane</keyword>
<dbReference type="PANTHER" id="PTHR30625">
    <property type="entry name" value="PROTEIN TOLQ"/>
    <property type="match status" value="1"/>
</dbReference>
<keyword evidence="3 7" id="KW-0812">Transmembrane</keyword>
<evidence type="ECO:0000259" key="8">
    <source>
        <dbReference type="Pfam" id="PF01618"/>
    </source>
</evidence>
<evidence type="ECO:0000256" key="3">
    <source>
        <dbReference type="ARBA" id="ARBA00022692"/>
    </source>
</evidence>
<evidence type="ECO:0000256" key="6">
    <source>
        <dbReference type="RuleBase" id="RU004057"/>
    </source>
</evidence>
<keyword evidence="6" id="KW-0653">Protein transport</keyword>
<dbReference type="AlphaFoldDB" id="A0A6J4LGW7"/>
<dbReference type="InterPro" id="IPR002898">
    <property type="entry name" value="MotA_ExbB_proton_chnl"/>
</dbReference>
<protein>
    <submittedName>
        <fullName evidence="9">Tol-Pal system protein TolQ</fullName>
    </submittedName>
</protein>
<feature type="domain" description="MotA/TolQ/ExbB proton channel" evidence="8">
    <location>
        <begin position="94"/>
        <end position="203"/>
    </location>
</feature>
<organism evidence="9">
    <name type="scientific">uncultured Gemmatimonadota bacterium</name>
    <dbReference type="NCBI Taxonomy" id="203437"/>
    <lineage>
        <taxon>Bacteria</taxon>
        <taxon>Pseudomonadati</taxon>
        <taxon>Gemmatimonadota</taxon>
        <taxon>environmental samples</taxon>
    </lineage>
</organism>
<keyword evidence="6" id="KW-0813">Transport</keyword>
<evidence type="ECO:0000256" key="7">
    <source>
        <dbReference type="SAM" id="Phobius"/>
    </source>
</evidence>
<dbReference type="PANTHER" id="PTHR30625:SF3">
    <property type="entry name" value="TOL-PAL SYSTEM PROTEIN TOLQ"/>
    <property type="match status" value="1"/>
</dbReference>
<evidence type="ECO:0000256" key="2">
    <source>
        <dbReference type="ARBA" id="ARBA00022475"/>
    </source>
</evidence>
<comment type="similarity">
    <text evidence="6">Belongs to the exbB/tolQ family.</text>
</comment>
<keyword evidence="4 7" id="KW-1133">Transmembrane helix</keyword>
<sequence length="238" mass="25213">MSFSIAEIWADTGWLNRGIVILLILMSVLSLSVAVAKWLRFRKMSAATRAFAPAFSQALENDNIPEALAAADQYPNSHVARVLGESLREVAPLLDDPRAAGAAINSAERSVEREQILLANDLKSGLGLLATIGATAPFVGLLGTTLGIVNAFMGMASQGGGLEAVSSGIAEALIATAIGLIAAIPAVWLYNYFTAKLDTLFSELAYAGREMIDWMMTRQAKRDLGIATRNANAPAYGD</sequence>
<keyword evidence="2" id="KW-1003">Cell membrane</keyword>
<evidence type="ECO:0000256" key="5">
    <source>
        <dbReference type="ARBA" id="ARBA00023136"/>
    </source>
</evidence>
<evidence type="ECO:0000313" key="9">
    <source>
        <dbReference type="EMBL" id="CAA9331303.1"/>
    </source>
</evidence>
<gene>
    <name evidence="9" type="ORF">AVDCRST_MAG68-2518</name>
</gene>
<feature type="transmembrane region" description="Helical" evidence="7">
    <location>
        <begin position="126"/>
        <end position="152"/>
    </location>
</feature>
<reference evidence="9" key="1">
    <citation type="submission" date="2020-02" db="EMBL/GenBank/DDBJ databases">
        <authorList>
            <person name="Meier V. D."/>
        </authorList>
    </citation>
    <scope>NUCLEOTIDE SEQUENCE</scope>
    <source>
        <strain evidence="9">AVDCRST_MAG68</strain>
    </source>
</reference>
<dbReference type="GO" id="GO:0017038">
    <property type="term" value="P:protein import"/>
    <property type="evidence" value="ECO:0007669"/>
    <property type="project" value="TreeGrafter"/>
</dbReference>
<dbReference type="EMBL" id="CADCTW010000123">
    <property type="protein sequence ID" value="CAA9331303.1"/>
    <property type="molecule type" value="Genomic_DNA"/>
</dbReference>
<accession>A0A6J4LGW7</accession>
<feature type="transmembrane region" description="Helical" evidence="7">
    <location>
        <begin position="19"/>
        <end position="39"/>
    </location>
</feature>
<dbReference type="GO" id="GO:0005886">
    <property type="term" value="C:plasma membrane"/>
    <property type="evidence" value="ECO:0007669"/>
    <property type="project" value="UniProtKB-SubCell"/>
</dbReference>
<dbReference type="InterPro" id="IPR050790">
    <property type="entry name" value="ExbB/TolQ_transport"/>
</dbReference>